<accession>A0A1X2ICA8</accession>
<keyword evidence="1" id="KW-0175">Coiled coil</keyword>
<keyword evidence="4" id="KW-1185">Reference proteome</keyword>
<feature type="coiled-coil region" evidence="1">
    <location>
        <begin position="348"/>
        <end position="375"/>
    </location>
</feature>
<comment type="caution">
    <text evidence="3">The sequence shown here is derived from an EMBL/GenBank/DDBJ whole genome shotgun (WGS) entry which is preliminary data.</text>
</comment>
<gene>
    <name evidence="3" type="ORF">BCR42DRAFT_69773</name>
</gene>
<organism evidence="3 4">
    <name type="scientific">Absidia repens</name>
    <dbReference type="NCBI Taxonomy" id="90262"/>
    <lineage>
        <taxon>Eukaryota</taxon>
        <taxon>Fungi</taxon>
        <taxon>Fungi incertae sedis</taxon>
        <taxon>Mucoromycota</taxon>
        <taxon>Mucoromycotina</taxon>
        <taxon>Mucoromycetes</taxon>
        <taxon>Mucorales</taxon>
        <taxon>Cunninghamellaceae</taxon>
        <taxon>Absidia</taxon>
    </lineage>
</organism>
<sequence length="387" mass="43943">MSYFDFINQASPYKQRRLPEKTTTSSVLSVSIADELYESQTLNDTPGEPQLSSLHSNNKNRQPTTDSSPQSVISSSALTSQDSFSDTPSRQHPATSAGSGAGVSTSVFGFINQAIKQDDIQAVDDLVFATRQPAGPSRKPTTPPRHPHHYEIDQQRTPTPRQMEIDAISSSQLVSSPNRKTVEMQRLFEESNWKRIKAGKQHQQQLIQQLYEQRKATISELQNNQTLLQSKSEDEQRAKDNEDYDTLDKLIKQRQLVKANIDRLKYDVLEATTQQLHTAWMKMSSLTRTEGECASKVAQTYQETKNERQQQFTQYNVDMKRKHDGLLEKIKADRSGIESAKSEVAFDLDFWKQSKTELDEKMAEAVQEKTHEKNDLMAKVVSVDVSN</sequence>
<evidence type="ECO:0000313" key="3">
    <source>
        <dbReference type="EMBL" id="ORZ13749.1"/>
    </source>
</evidence>
<feature type="compositionally biased region" description="Polar residues" evidence="2">
    <location>
        <begin position="39"/>
        <end position="94"/>
    </location>
</feature>
<proteinExistence type="predicted"/>
<dbReference type="STRING" id="90262.A0A1X2ICA8"/>
<reference evidence="3 4" key="1">
    <citation type="submission" date="2016-07" db="EMBL/GenBank/DDBJ databases">
        <title>Pervasive Adenine N6-methylation of Active Genes in Fungi.</title>
        <authorList>
            <consortium name="DOE Joint Genome Institute"/>
            <person name="Mondo S.J."/>
            <person name="Dannebaum R.O."/>
            <person name="Kuo R.C."/>
            <person name="Labutti K."/>
            <person name="Haridas S."/>
            <person name="Kuo A."/>
            <person name="Salamov A."/>
            <person name="Ahrendt S.R."/>
            <person name="Lipzen A."/>
            <person name="Sullivan W."/>
            <person name="Andreopoulos W.B."/>
            <person name="Clum A."/>
            <person name="Lindquist E."/>
            <person name="Daum C."/>
            <person name="Ramamoorthy G.K."/>
            <person name="Gryganskyi A."/>
            <person name="Culley D."/>
            <person name="Magnuson J.K."/>
            <person name="James T.Y."/>
            <person name="O'Malley M.A."/>
            <person name="Stajich J.E."/>
            <person name="Spatafora J.W."/>
            <person name="Visel A."/>
            <person name="Grigoriev I.V."/>
        </authorList>
    </citation>
    <scope>NUCLEOTIDE SEQUENCE [LARGE SCALE GENOMIC DNA]</scope>
    <source>
        <strain evidence="3 4">NRRL 1336</strain>
    </source>
</reference>
<dbReference type="Proteomes" id="UP000193560">
    <property type="component" value="Unassembled WGS sequence"/>
</dbReference>
<feature type="region of interest" description="Disordered" evidence="2">
    <location>
        <begin position="131"/>
        <end position="160"/>
    </location>
</feature>
<feature type="region of interest" description="Disordered" evidence="2">
    <location>
        <begin position="39"/>
        <end position="102"/>
    </location>
</feature>
<dbReference type="OrthoDB" id="2416276at2759"/>
<evidence type="ECO:0000256" key="2">
    <source>
        <dbReference type="SAM" id="MobiDB-lite"/>
    </source>
</evidence>
<protein>
    <submittedName>
        <fullName evidence="3">Uncharacterized protein</fullName>
    </submittedName>
</protein>
<name>A0A1X2ICA8_9FUNG</name>
<evidence type="ECO:0000313" key="4">
    <source>
        <dbReference type="Proteomes" id="UP000193560"/>
    </source>
</evidence>
<evidence type="ECO:0000256" key="1">
    <source>
        <dbReference type="SAM" id="Coils"/>
    </source>
</evidence>
<dbReference type="AlphaFoldDB" id="A0A1X2ICA8"/>
<dbReference type="EMBL" id="MCGE01000016">
    <property type="protein sequence ID" value="ORZ13749.1"/>
    <property type="molecule type" value="Genomic_DNA"/>
</dbReference>